<proteinExistence type="predicted"/>
<protein>
    <submittedName>
        <fullName evidence="2">Uncharacterized protein</fullName>
    </submittedName>
</protein>
<feature type="region of interest" description="Disordered" evidence="1">
    <location>
        <begin position="69"/>
        <end position="88"/>
    </location>
</feature>
<sequence length="131" mass="14510">MTNDGQPPPKKTRQSTSEEATPSPKTQSATSSGPKSPRMGTIPEMVVKPFDIEGSAYYNPELSLKDEKIPHSASSLPHSRSGPRKQKSEVDFYVRGYRGAVRKDSAEFMKMEPEYMNFGAQNQSVNLDISI</sequence>
<name>A0A2G5TEX3_9PELO</name>
<comment type="caution">
    <text evidence="2">The sequence shown here is derived from an EMBL/GenBank/DDBJ whole genome shotgun (WGS) entry which is preliminary data.</text>
</comment>
<evidence type="ECO:0000256" key="1">
    <source>
        <dbReference type="SAM" id="MobiDB-lite"/>
    </source>
</evidence>
<evidence type="ECO:0000313" key="2">
    <source>
        <dbReference type="EMBL" id="PIC25808.1"/>
    </source>
</evidence>
<feature type="compositionally biased region" description="Polar residues" evidence="1">
    <location>
        <begin position="14"/>
        <end position="34"/>
    </location>
</feature>
<dbReference type="EMBL" id="PDUG01000005">
    <property type="protein sequence ID" value="PIC25808.1"/>
    <property type="molecule type" value="Genomic_DNA"/>
</dbReference>
<dbReference type="OrthoDB" id="10481759at2759"/>
<organism evidence="2 3">
    <name type="scientific">Caenorhabditis nigoni</name>
    <dbReference type="NCBI Taxonomy" id="1611254"/>
    <lineage>
        <taxon>Eukaryota</taxon>
        <taxon>Metazoa</taxon>
        <taxon>Ecdysozoa</taxon>
        <taxon>Nematoda</taxon>
        <taxon>Chromadorea</taxon>
        <taxon>Rhabditida</taxon>
        <taxon>Rhabditina</taxon>
        <taxon>Rhabditomorpha</taxon>
        <taxon>Rhabditoidea</taxon>
        <taxon>Rhabditidae</taxon>
        <taxon>Peloderinae</taxon>
        <taxon>Caenorhabditis</taxon>
    </lineage>
</organism>
<feature type="region of interest" description="Disordered" evidence="1">
    <location>
        <begin position="1"/>
        <end position="44"/>
    </location>
</feature>
<reference evidence="3" key="1">
    <citation type="submission" date="2017-10" db="EMBL/GenBank/DDBJ databases">
        <title>Rapid genome shrinkage in a self-fertile nematode reveals novel sperm competition proteins.</title>
        <authorList>
            <person name="Yin D."/>
            <person name="Schwarz E.M."/>
            <person name="Thomas C.G."/>
            <person name="Felde R.L."/>
            <person name="Korf I.F."/>
            <person name="Cutter A.D."/>
            <person name="Schartner C.M."/>
            <person name="Ralston E.J."/>
            <person name="Meyer B.J."/>
            <person name="Haag E.S."/>
        </authorList>
    </citation>
    <scope>NUCLEOTIDE SEQUENCE [LARGE SCALE GENOMIC DNA]</scope>
    <source>
        <strain evidence="3">JU1422</strain>
    </source>
</reference>
<gene>
    <name evidence="2" type="primary">Cnig_chr_V.g18595</name>
    <name evidence="2" type="ORF">B9Z55_018595</name>
</gene>
<evidence type="ECO:0000313" key="3">
    <source>
        <dbReference type="Proteomes" id="UP000230233"/>
    </source>
</evidence>
<accession>A0A2G5TEX3</accession>
<dbReference type="Proteomes" id="UP000230233">
    <property type="component" value="Chromosome V"/>
</dbReference>
<dbReference type="AlphaFoldDB" id="A0A2G5TEX3"/>
<keyword evidence="3" id="KW-1185">Reference proteome</keyword>